<evidence type="ECO:0000313" key="2">
    <source>
        <dbReference type="Proteomes" id="UP000439903"/>
    </source>
</evidence>
<dbReference type="EMBL" id="WTPW01000546">
    <property type="protein sequence ID" value="KAF0501078.1"/>
    <property type="molecule type" value="Genomic_DNA"/>
</dbReference>
<name>A0A8H4AIS2_GIGMA</name>
<sequence length="114" mass="13529">MHEKIFKPISIEIKGNLIKPDNNDGVGINYELFEYSTIIQNILHALKHNHDNDNSTNNIDDNEAQFDNDFQILEDNQIDQMLLQHQWRITMKCNFLNHLDRNQLITEDEFGQEF</sequence>
<protein>
    <submittedName>
        <fullName evidence="1">Uncharacterized protein</fullName>
    </submittedName>
</protein>
<reference evidence="1 2" key="1">
    <citation type="journal article" date="2019" name="Environ. Microbiol.">
        <title>At the nexus of three kingdoms: the genome of the mycorrhizal fungus Gigaspora margarita provides insights into plant, endobacterial and fungal interactions.</title>
        <authorList>
            <person name="Venice F."/>
            <person name="Ghignone S."/>
            <person name="Salvioli di Fossalunga A."/>
            <person name="Amselem J."/>
            <person name="Novero M."/>
            <person name="Xianan X."/>
            <person name="Sedzielewska Toro K."/>
            <person name="Morin E."/>
            <person name="Lipzen A."/>
            <person name="Grigoriev I.V."/>
            <person name="Henrissat B."/>
            <person name="Martin F.M."/>
            <person name="Bonfante P."/>
        </authorList>
    </citation>
    <scope>NUCLEOTIDE SEQUENCE [LARGE SCALE GENOMIC DNA]</scope>
    <source>
        <strain evidence="1 2">BEG34</strain>
    </source>
</reference>
<accession>A0A8H4AIS2</accession>
<comment type="caution">
    <text evidence="1">The sequence shown here is derived from an EMBL/GenBank/DDBJ whole genome shotgun (WGS) entry which is preliminary data.</text>
</comment>
<evidence type="ECO:0000313" key="1">
    <source>
        <dbReference type="EMBL" id="KAF0501078.1"/>
    </source>
</evidence>
<proteinExistence type="predicted"/>
<gene>
    <name evidence="1" type="ORF">F8M41_020151</name>
</gene>
<organism evidence="1 2">
    <name type="scientific">Gigaspora margarita</name>
    <dbReference type="NCBI Taxonomy" id="4874"/>
    <lineage>
        <taxon>Eukaryota</taxon>
        <taxon>Fungi</taxon>
        <taxon>Fungi incertae sedis</taxon>
        <taxon>Mucoromycota</taxon>
        <taxon>Glomeromycotina</taxon>
        <taxon>Glomeromycetes</taxon>
        <taxon>Diversisporales</taxon>
        <taxon>Gigasporaceae</taxon>
        <taxon>Gigaspora</taxon>
    </lineage>
</organism>
<keyword evidence="2" id="KW-1185">Reference proteome</keyword>
<dbReference type="Proteomes" id="UP000439903">
    <property type="component" value="Unassembled WGS sequence"/>
</dbReference>
<dbReference type="OrthoDB" id="2319528at2759"/>
<dbReference type="AlphaFoldDB" id="A0A8H4AIS2"/>